<evidence type="ECO:0000313" key="4">
    <source>
        <dbReference type="Proteomes" id="UP000623467"/>
    </source>
</evidence>
<name>A0A8H6XIK9_9AGAR</name>
<dbReference type="Gene3D" id="2.30.60.10">
    <property type="entry name" value="Cyanovirin-N"/>
    <property type="match status" value="1"/>
</dbReference>
<feature type="domain" description="Cyanovirin-N" evidence="2">
    <location>
        <begin position="99"/>
        <end position="182"/>
    </location>
</feature>
<sequence>MSGSRTRTSPMPGLAQPRPSRLGGMDVRGMFSADQGGFGAQGSFSESNSFQQGGQRRESSYNTSRREEFTSDRSEEATKRVETIEESRSRRRRFTLADCRLELEQSTLTISPASREDDFVSNTVNLDDFVGNISGELVWGAEAVNFSESCTSIRLAKTFLIASCSRGTDVVPGKLNLDDHIAYIASTRRFEPILPDPAFAELMSSANWMNFTVITQPDMRNFLRSPAFQSAVGLVARNAVEEVLKQMRTKMMEAIETAIKAVTAESDEFVQSEMETLVKKATKTAAYTGLGQLKLMQLEQRRAFNIFAPHISAAPIVEEVEPEDD</sequence>
<feature type="compositionally biased region" description="Basic and acidic residues" evidence="1">
    <location>
        <begin position="55"/>
        <end position="87"/>
    </location>
</feature>
<dbReference type="Proteomes" id="UP000623467">
    <property type="component" value="Unassembled WGS sequence"/>
</dbReference>
<reference evidence="3" key="1">
    <citation type="submission" date="2020-05" db="EMBL/GenBank/DDBJ databases">
        <title>Mycena genomes resolve the evolution of fungal bioluminescence.</title>
        <authorList>
            <person name="Tsai I.J."/>
        </authorList>
    </citation>
    <scope>NUCLEOTIDE SEQUENCE</scope>
    <source>
        <strain evidence="3">160909Yilan</strain>
    </source>
</reference>
<dbReference type="Pfam" id="PF08881">
    <property type="entry name" value="CVNH"/>
    <property type="match status" value="1"/>
</dbReference>
<dbReference type="InterPro" id="IPR011058">
    <property type="entry name" value="Cyanovirin-N"/>
</dbReference>
<evidence type="ECO:0000259" key="2">
    <source>
        <dbReference type="Pfam" id="PF08881"/>
    </source>
</evidence>
<gene>
    <name evidence="3" type="ORF">MSAN_02072000</name>
</gene>
<feature type="region of interest" description="Disordered" evidence="1">
    <location>
        <begin position="1"/>
        <end position="87"/>
    </location>
</feature>
<accession>A0A8H6XIK9</accession>
<evidence type="ECO:0000313" key="3">
    <source>
        <dbReference type="EMBL" id="KAF7341732.1"/>
    </source>
</evidence>
<evidence type="ECO:0000256" key="1">
    <source>
        <dbReference type="SAM" id="MobiDB-lite"/>
    </source>
</evidence>
<organism evidence="3 4">
    <name type="scientific">Mycena sanguinolenta</name>
    <dbReference type="NCBI Taxonomy" id="230812"/>
    <lineage>
        <taxon>Eukaryota</taxon>
        <taxon>Fungi</taxon>
        <taxon>Dikarya</taxon>
        <taxon>Basidiomycota</taxon>
        <taxon>Agaricomycotina</taxon>
        <taxon>Agaricomycetes</taxon>
        <taxon>Agaricomycetidae</taxon>
        <taxon>Agaricales</taxon>
        <taxon>Marasmiineae</taxon>
        <taxon>Mycenaceae</taxon>
        <taxon>Mycena</taxon>
    </lineage>
</organism>
<keyword evidence="4" id="KW-1185">Reference proteome</keyword>
<dbReference type="AlphaFoldDB" id="A0A8H6XIK9"/>
<dbReference type="InterPro" id="IPR036673">
    <property type="entry name" value="Cyanovirin-N_sf"/>
</dbReference>
<proteinExistence type="predicted"/>
<dbReference type="OrthoDB" id="3056812at2759"/>
<comment type="caution">
    <text evidence="3">The sequence shown here is derived from an EMBL/GenBank/DDBJ whole genome shotgun (WGS) entry which is preliminary data.</text>
</comment>
<dbReference type="SUPFAM" id="SSF51322">
    <property type="entry name" value="Cyanovirin-N"/>
    <property type="match status" value="1"/>
</dbReference>
<feature type="compositionally biased region" description="Polar residues" evidence="1">
    <location>
        <begin position="42"/>
        <end position="54"/>
    </location>
</feature>
<dbReference type="EMBL" id="JACAZH010000027">
    <property type="protein sequence ID" value="KAF7341732.1"/>
    <property type="molecule type" value="Genomic_DNA"/>
</dbReference>
<protein>
    <recommendedName>
        <fullName evidence="2">Cyanovirin-N domain-containing protein</fullName>
    </recommendedName>
</protein>